<protein>
    <submittedName>
        <fullName evidence="1">RCG53654</fullName>
    </submittedName>
</protein>
<accession>A6J9G0</accession>
<dbReference type="Proteomes" id="UP000234681">
    <property type="component" value="Chromosome 1"/>
</dbReference>
<dbReference type="EMBL" id="CH473979">
    <property type="protein sequence ID" value="EDM07924.1"/>
    <property type="molecule type" value="Genomic_DNA"/>
</dbReference>
<reference evidence="1 2" key="1">
    <citation type="submission" date="2005-09" db="EMBL/GenBank/DDBJ databases">
        <authorList>
            <person name="Mural R.J."/>
            <person name="Li P.W."/>
            <person name="Adams M.D."/>
            <person name="Amanatides P.G."/>
            <person name="Baden-Tillson H."/>
            <person name="Barnstead M."/>
            <person name="Chin S.H."/>
            <person name="Dew I."/>
            <person name="Evans C.A."/>
            <person name="Ferriera S."/>
            <person name="Flanigan M."/>
            <person name="Fosler C."/>
            <person name="Glodek A."/>
            <person name="Gu Z."/>
            <person name="Holt R.A."/>
            <person name="Jennings D."/>
            <person name="Kraft C.L."/>
            <person name="Lu F."/>
            <person name="Nguyen T."/>
            <person name="Nusskern D.R."/>
            <person name="Pfannkoch C.M."/>
            <person name="Sitter C."/>
            <person name="Sutton G.G."/>
            <person name="Venter J.C."/>
            <person name="Wang Z."/>
            <person name="Woodage T."/>
            <person name="Zheng X.H."/>
            <person name="Zhong F."/>
        </authorList>
    </citation>
    <scope>NUCLEOTIDE SEQUENCE [LARGE SCALE GENOMIC DNA]</scope>
    <source>
        <strain>BN</strain>
        <strain evidence="2">Sprague-Dawley</strain>
    </source>
</reference>
<evidence type="ECO:0000313" key="2">
    <source>
        <dbReference type="Proteomes" id="UP000234681"/>
    </source>
</evidence>
<dbReference type="AlphaFoldDB" id="A6J9G0"/>
<organism evidence="1 2">
    <name type="scientific">Rattus norvegicus</name>
    <name type="common">Rat</name>
    <dbReference type="NCBI Taxonomy" id="10116"/>
    <lineage>
        <taxon>Eukaryota</taxon>
        <taxon>Metazoa</taxon>
        <taxon>Chordata</taxon>
        <taxon>Craniata</taxon>
        <taxon>Vertebrata</taxon>
        <taxon>Euteleostomi</taxon>
        <taxon>Mammalia</taxon>
        <taxon>Eutheria</taxon>
        <taxon>Euarchontoglires</taxon>
        <taxon>Glires</taxon>
        <taxon>Rodentia</taxon>
        <taxon>Myomorpha</taxon>
        <taxon>Muroidea</taxon>
        <taxon>Muridae</taxon>
        <taxon>Murinae</taxon>
        <taxon>Rattus</taxon>
    </lineage>
</organism>
<proteinExistence type="predicted"/>
<evidence type="ECO:0000313" key="1">
    <source>
        <dbReference type="EMBL" id="EDM07924.1"/>
    </source>
</evidence>
<name>A6J9G0_RAT</name>
<gene>
    <name evidence="1" type="ORF">rCG_53654</name>
</gene>
<sequence>MLCLSPTERDSTSLCFGQMAEEAMEGKKCLSLLLGLVFSPSLQEEVMGGGAWG</sequence>